<accession>A0A814NPE0</accession>
<feature type="compositionally biased region" description="Basic and acidic residues" evidence="1">
    <location>
        <begin position="717"/>
        <end position="733"/>
    </location>
</feature>
<feature type="compositionally biased region" description="Low complexity" evidence="1">
    <location>
        <begin position="736"/>
        <end position="746"/>
    </location>
</feature>
<protein>
    <submittedName>
        <fullName evidence="2">Uncharacterized protein</fullName>
    </submittedName>
</protein>
<feature type="compositionally biased region" description="Polar residues" evidence="1">
    <location>
        <begin position="984"/>
        <end position="993"/>
    </location>
</feature>
<feature type="region of interest" description="Disordered" evidence="1">
    <location>
        <begin position="700"/>
        <end position="827"/>
    </location>
</feature>
<feature type="compositionally biased region" description="Polar residues" evidence="1">
    <location>
        <begin position="902"/>
        <end position="915"/>
    </location>
</feature>
<dbReference type="EMBL" id="CAJNOR010001189">
    <property type="protein sequence ID" value="CAF1094189.1"/>
    <property type="molecule type" value="Genomic_DNA"/>
</dbReference>
<sequence length="1311" mass="149453">MMQPLSTLDTTKPINFDDLNIIIRSLPPRRRQSGTSIIPFRPYVKRLMSVRQPFSFANGRDGWVTTGEKVAFFKQENARCIGSLFSDCEVSEVIRWDIEGESTRLPMMCKLWIIVDGAVVERGKPRMVQDAAVTVFRAGRTLLSLLTNQFQMISHSAVTRYDRRRRHSWHDVNEYHSIPYFQYTSIINPGLPQTIQCDLDNEQFKGQIQLLPFIREETTEEHYMMKLKEQKAKQTIHDQELLHDRVQISMTTQTEHASKTRSTSIDSGITLASYLKTEITESIHSVASSQSHDMATSTHDDISYSNQSISTHDDICYTNRSISTHDDLNDTHHSIAIGNDIEYSERSMSTYDDVKYSNQSCSTHDDIVYSERSMSTYDDIHYANQAVATRDDIEYSDRSISTYDDVTFANQAVSTHDGIQYAHQSSSTHDDVGYTSQSVSTRDYIEYVNQSVSTYDDVQHSHQSVSTRDYIEYVNQSVSTGDGIQYINQAVSTHDGLQYAHQSCSTHDDVAYANQSVSTRDDIVYLNQSVSTRDDIQQLHQSVSTRDYMDDTHHSIGTGSDIGYSTQSVSTRDDFQHSNQSVGTHDDIEFTDQSVSTADGIGYSDQSVATRDDMEYLNQSVSTRDDIGYSHQSVATHDDFEYLNQSVSTRDDVEYLNQSVSTQDEVQHSSRSIATGTDYPDFWLQFSTSEILSEYIIQPRKDAKSPIVPSRPSDQLTRVEVEHDIDLELERPRPPSSRSLRTPESSILSPRPSDQLTRTETEHDTDLELERPRPPSSRSLRTPESSILSPRPSNQLTRTETEHDTDLELERPRPPSSRSLRTPVSSSSVTIINHYQVADQIDDEQTTPRALLGTSQRLDSPGDLDSHFSDMQIETSSRNSARSRRVTSSSGYNSFDLPLSRRTYSTPDLDNSLPTEIPSNIEITHAVPTTVSDNISSTLLQTLMERHERTVQDRRRTTAMINNELYDIGQIVQNYRERIRDPVTTHTSKTMQLNRDIVTASPKTKEDRSSSPVSSSGSSRSRYRFTSNVNTEEMLPDYIPRSRSYSRSCQETSLEPHYCEICLTDHSSGSAWIRYNEQRMERIQQRINLMLELDDVEDGQYALSTLNSTATSTQRIDDILSGRSSYRDYINYDQDDVLSSHRYDYRSTYRAKSATAVSPRFTSSRKLTRSASPGLKRVRISTDDVLIPNQTRHREPMKSSKSASRPIVSILRHNSPTLPPPPSPTTMQHSRRRRETSQAWRNESNRIGLPLDQWSIPRYYRLYNDVGFREVYDFSRTLNSYSARASPRDYASMVHHYAVDHQLPATITSPA</sequence>
<feature type="region of interest" description="Disordered" evidence="1">
    <location>
        <begin position="873"/>
        <end position="915"/>
    </location>
</feature>
<proteinExistence type="predicted"/>
<feature type="compositionally biased region" description="Basic and acidic residues" evidence="1">
    <location>
        <begin position="799"/>
        <end position="813"/>
    </location>
</feature>
<feature type="compositionally biased region" description="Low complexity" evidence="1">
    <location>
        <begin position="1010"/>
        <end position="1027"/>
    </location>
</feature>
<feature type="compositionally biased region" description="Basic and acidic residues" evidence="1">
    <location>
        <begin position="757"/>
        <end position="773"/>
    </location>
</feature>
<feature type="compositionally biased region" description="Low complexity" evidence="1">
    <location>
        <begin position="816"/>
        <end position="827"/>
    </location>
</feature>
<keyword evidence="3" id="KW-1185">Reference proteome</keyword>
<gene>
    <name evidence="2" type="ORF">XAT740_LOCUS18003</name>
</gene>
<feature type="region of interest" description="Disordered" evidence="1">
    <location>
        <begin position="575"/>
        <end position="607"/>
    </location>
</feature>
<name>A0A814NPE0_ADIRI</name>
<feature type="region of interest" description="Disordered" evidence="1">
    <location>
        <begin position="983"/>
        <end position="1027"/>
    </location>
</feature>
<organism evidence="2 3">
    <name type="scientific">Adineta ricciae</name>
    <name type="common">Rotifer</name>
    <dbReference type="NCBI Taxonomy" id="249248"/>
    <lineage>
        <taxon>Eukaryota</taxon>
        <taxon>Metazoa</taxon>
        <taxon>Spiralia</taxon>
        <taxon>Gnathifera</taxon>
        <taxon>Rotifera</taxon>
        <taxon>Eurotatoria</taxon>
        <taxon>Bdelloidea</taxon>
        <taxon>Adinetida</taxon>
        <taxon>Adinetidae</taxon>
        <taxon>Adineta</taxon>
    </lineage>
</organism>
<evidence type="ECO:0000256" key="1">
    <source>
        <dbReference type="SAM" id="MobiDB-lite"/>
    </source>
</evidence>
<reference evidence="2" key="1">
    <citation type="submission" date="2021-02" db="EMBL/GenBank/DDBJ databases">
        <authorList>
            <person name="Nowell W R."/>
        </authorList>
    </citation>
    <scope>NUCLEOTIDE SEQUENCE</scope>
</reference>
<feature type="compositionally biased region" description="Low complexity" evidence="1">
    <location>
        <begin position="776"/>
        <end position="786"/>
    </location>
</feature>
<comment type="caution">
    <text evidence="2">The sequence shown here is derived from an EMBL/GenBank/DDBJ whole genome shotgun (WGS) entry which is preliminary data.</text>
</comment>
<feature type="compositionally biased region" description="Polar residues" evidence="1">
    <location>
        <begin position="873"/>
        <end position="893"/>
    </location>
</feature>
<evidence type="ECO:0000313" key="2">
    <source>
        <dbReference type="EMBL" id="CAF1094189.1"/>
    </source>
</evidence>
<feature type="region of interest" description="Disordered" evidence="1">
    <location>
        <begin position="1212"/>
        <end position="1241"/>
    </location>
</feature>
<dbReference type="Proteomes" id="UP000663828">
    <property type="component" value="Unassembled WGS sequence"/>
</dbReference>
<evidence type="ECO:0000313" key="3">
    <source>
        <dbReference type="Proteomes" id="UP000663828"/>
    </source>
</evidence>